<evidence type="ECO:0000313" key="2">
    <source>
        <dbReference type="EMBL" id="MBP2856272.1"/>
    </source>
</evidence>
<evidence type="ECO:0000313" key="5">
    <source>
        <dbReference type="Proteomes" id="UP000810130"/>
    </source>
</evidence>
<dbReference type="EMBL" id="JAGJWX010000002">
    <property type="protein sequence ID" value="MBP2856272.1"/>
    <property type="molecule type" value="Genomic_DNA"/>
</dbReference>
<reference evidence="4" key="2">
    <citation type="submission" date="2024-07" db="EMBL/GenBank/DDBJ databases">
        <authorList>
            <person name="Pedron J."/>
        </authorList>
    </citation>
    <scope>NUCLEOTIDE SEQUENCE</scope>
    <source>
        <strain evidence="4">A003-S1-M15</strain>
        <strain evidence="3">A642-S2-A17</strain>
    </source>
</reference>
<evidence type="ECO:0000259" key="1">
    <source>
        <dbReference type="Pfam" id="PF01408"/>
    </source>
</evidence>
<dbReference type="AlphaFoldDB" id="A0AB39IY10"/>
<dbReference type="GeneID" id="302581141"/>
<accession>A0AB39IY10</accession>
<dbReference type="InterPro" id="IPR000683">
    <property type="entry name" value="Gfo/Idh/MocA-like_OxRdtase_N"/>
</dbReference>
<dbReference type="Gene3D" id="3.40.50.720">
    <property type="entry name" value="NAD(P)-binding Rossmann-like Domain"/>
    <property type="match status" value="1"/>
</dbReference>
<dbReference type="GO" id="GO:0000166">
    <property type="term" value="F:nucleotide binding"/>
    <property type="evidence" value="ECO:0007669"/>
    <property type="project" value="InterPro"/>
</dbReference>
<gene>
    <name evidence="2" type="ORF">J8657_01495</name>
    <name evidence="3" type="ORF">LF923_0015325</name>
    <name evidence="4" type="ORF">LF929_005670</name>
</gene>
<dbReference type="SUPFAM" id="SSF51735">
    <property type="entry name" value="NAD(P)-binding Rossmann-fold domains"/>
    <property type="match status" value="1"/>
</dbReference>
<dbReference type="Pfam" id="PF01408">
    <property type="entry name" value="GFO_IDH_MocA"/>
    <property type="match status" value="1"/>
</dbReference>
<dbReference type="EMBL" id="CP162670">
    <property type="protein sequence ID" value="XDL25687.1"/>
    <property type="molecule type" value="Genomic_DNA"/>
</dbReference>
<feature type="domain" description="Gfo/Idh/MocA-like oxidoreductase N-terminal" evidence="1">
    <location>
        <begin position="54"/>
        <end position="132"/>
    </location>
</feature>
<proteinExistence type="predicted"/>
<dbReference type="EMBL" id="CP162411">
    <property type="protein sequence ID" value="XDL13561.1"/>
    <property type="molecule type" value="Genomic_DNA"/>
</dbReference>
<protein>
    <submittedName>
        <fullName evidence="4">Gfo/Idh/MocA family oxidoreductase</fullName>
    </submittedName>
</protein>
<dbReference type="RefSeq" id="WP_038905205.1">
    <property type="nucleotide sequence ID" value="NZ_CM001972.1"/>
</dbReference>
<organism evidence="4">
    <name type="scientific">Dickeya oryzae</name>
    <dbReference type="NCBI Taxonomy" id="1240404"/>
    <lineage>
        <taxon>Bacteria</taxon>
        <taxon>Pseudomonadati</taxon>
        <taxon>Pseudomonadota</taxon>
        <taxon>Gammaproteobacteria</taxon>
        <taxon>Enterobacterales</taxon>
        <taxon>Pectobacteriaceae</taxon>
        <taxon>Dickeya</taxon>
    </lineage>
</organism>
<reference evidence="2 5" key="1">
    <citation type="submission" date="2021-04" db="EMBL/GenBank/DDBJ databases">
        <title>Genomic and host-range diversity within the Dickeya zeae complex, identification of D. zeae and D. oryzae members, proposal of two novel subspecies D. zeae subsp. zeae subsp. nov. and D. zeae subsp. dombae subsp. nov.</title>
        <authorList>
            <person name="Van Gijsegem F."/>
            <person name="Hugouvieux-Cotte-Pattat N."/>
        </authorList>
    </citation>
    <scope>NUCLEOTIDE SEQUENCE [LARGE SCALE GENOMIC DNA]</scope>
    <source>
        <strain evidence="2 5">FVG03</strain>
    </source>
</reference>
<dbReference type="InterPro" id="IPR036291">
    <property type="entry name" value="NAD(P)-bd_dom_sf"/>
</dbReference>
<keyword evidence="5" id="KW-1185">Reference proteome</keyword>
<dbReference type="Proteomes" id="UP000810130">
    <property type="component" value="Unassembled WGS sequence"/>
</dbReference>
<sequence length="507" mass="57465">MTMLTNNDAVNLLLIGFGPHAKRIYYPLLEISCEDPTLNLCAAVDFISTKPGIEAYLAGKKLQPEVIYFNDSDNSQAELGVDVIKKLNDVVDRYAINGVIIATEPLAHMAYARWALASGLSILMDKPISSYEGISTSIEKSIQIAEDYYALNTLYQKKRRDNPRQVFSLMAQRRYQTSFNLIKRYIAECFAQTHCPVTNVQTFHSDGQWRMPTEIVEQHYHPYHQGYGKCSHSGYHYFDIVPFVLESGFGEGKQFDNIDVFSMAIRPDDVLSQLALDDYRALFGRRRFDEANHYDENQLGLLLGTFGEVDCSSNICFKRGDRTLTAVSINLCHNGYSQRNWVTAAGRDLYKGNGRVSHESHIFQQGPFQSIHFHSYKSDALPDETSEERHHIGTKEHLEIYIFRNDKMLGGKHVEVFDIDDIIALEGGRKGLRGKSKAKAFYEFIAGMRGEIAAGDMVSDFSKHEVGAALTSAIYQSISHRYHRLNPLINRCLKSREPALQPEAFIL</sequence>
<evidence type="ECO:0000313" key="4">
    <source>
        <dbReference type="EMBL" id="XDL25687.1"/>
    </source>
</evidence>
<evidence type="ECO:0000313" key="3">
    <source>
        <dbReference type="EMBL" id="XDL13561.1"/>
    </source>
</evidence>
<name>A0AB39IY10_9GAMM</name>